<dbReference type="CDD" id="cd02440">
    <property type="entry name" value="AdoMet_MTases"/>
    <property type="match status" value="1"/>
</dbReference>
<dbReference type="EMBL" id="BJCL01000016">
    <property type="protein sequence ID" value="GCL65455.1"/>
    <property type="molecule type" value="Genomic_DNA"/>
</dbReference>
<dbReference type="Gene3D" id="3.40.50.150">
    <property type="entry name" value="Vaccinia Virus protein VP39"/>
    <property type="match status" value="1"/>
</dbReference>
<proteinExistence type="predicted"/>
<keyword evidence="3" id="KW-1185">Reference proteome</keyword>
<dbReference type="Proteomes" id="UP000301751">
    <property type="component" value="Unassembled WGS sequence"/>
</dbReference>
<evidence type="ECO:0000313" key="3">
    <source>
        <dbReference type="Proteomes" id="UP000301751"/>
    </source>
</evidence>
<feature type="domain" description="Methyltransferase" evidence="1">
    <location>
        <begin position="52"/>
        <end position="145"/>
    </location>
</feature>
<dbReference type="AlphaFoldDB" id="A0A480B0F2"/>
<dbReference type="RefSeq" id="WP_228027254.1">
    <property type="nucleotide sequence ID" value="NZ_BJCL01000016.1"/>
</dbReference>
<gene>
    <name evidence="2" type="ORF">AQPW35_45360</name>
</gene>
<organism evidence="2 3">
    <name type="scientific">Pseudaquabacterium pictum</name>
    <dbReference type="NCBI Taxonomy" id="2315236"/>
    <lineage>
        <taxon>Bacteria</taxon>
        <taxon>Pseudomonadati</taxon>
        <taxon>Pseudomonadota</taxon>
        <taxon>Betaproteobacteria</taxon>
        <taxon>Burkholderiales</taxon>
        <taxon>Sphaerotilaceae</taxon>
        <taxon>Pseudaquabacterium</taxon>
    </lineage>
</organism>
<dbReference type="Pfam" id="PF13649">
    <property type="entry name" value="Methyltransf_25"/>
    <property type="match status" value="1"/>
</dbReference>
<evidence type="ECO:0000313" key="2">
    <source>
        <dbReference type="EMBL" id="GCL65455.1"/>
    </source>
</evidence>
<dbReference type="InterPro" id="IPR041698">
    <property type="entry name" value="Methyltransf_25"/>
</dbReference>
<evidence type="ECO:0000259" key="1">
    <source>
        <dbReference type="Pfam" id="PF13649"/>
    </source>
</evidence>
<dbReference type="InterPro" id="IPR029063">
    <property type="entry name" value="SAM-dependent_MTases_sf"/>
</dbReference>
<reference evidence="3" key="1">
    <citation type="submission" date="2019-03" db="EMBL/GenBank/DDBJ databases">
        <title>Aquabacterium pictum sp.nov., the first bacteriochlorophyll a-containing freshwater bacterium in the genus Aquabacterium of the class Betaproteobacteria.</title>
        <authorList>
            <person name="Hirose S."/>
            <person name="Tank M."/>
            <person name="Hara E."/>
            <person name="Tamaki H."/>
            <person name="Takaichi S."/>
            <person name="Haruta S."/>
            <person name="Hanada S."/>
        </authorList>
    </citation>
    <scope>NUCLEOTIDE SEQUENCE [LARGE SCALE GENOMIC DNA]</scope>
    <source>
        <strain evidence="3">W35</strain>
    </source>
</reference>
<comment type="caution">
    <text evidence="2">The sequence shown here is derived from an EMBL/GenBank/DDBJ whole genome shotgun (WGS) entry which is preliminary data.</text>
</comment>
<name>A0A480B0F2_9BURK</name>
<dbReference type="SUPFAM" id="SSF53335">
    <property type="entry name" value="S-adenosyl-L-methionine-dependent methyltransferases"/>
    <property type="match status" value="1"/>
</dbReference>
<sequence>MAGTPAATPHSMAQYYRQRAACYERVYAKPERQADLRAMEAWLPGLFAGRRVLEIATGTGWWTPHGAAQAAHWRATDLNPETLAVARAKPAMPAGVQFQTVDAYTLAELGDDTFDAAYAGCWWSHVPLARLPAWLDTLHARLAPGAVVVMLDNRFVPTSSTPITRSDADGNTYQLRPLDDGSTHEVLKNFPTPDQAVAALGPRARDAQWVDWTHYWALVYTLS</sequence>
<protein>
    <recommendedName>
        <fullName evidence="1">Methyltransferase domain-containing protein</fullName>
    </recommendedName>
</protein>
<accession>A0A480B0F2</accession>